<name>E2B7E2_HARSA</name>
<protein>
    <submittedName>
        <fullName evidence="1">Histone-lysine N-methyltransferase SETMAR</fullName>
    </submittedName>
</protein>
<dbReference type="PANTHER" id="PTHR46060:SF1">
    <property type="entry name" value="MARINER MOS1 TRANSPOSASE-LIKE PROTEIN"/>
    <property type="match status" value="1"/>
</dbReference>
<dbReference type="InParanoid" id="E2B7E2"/>
<dbReference type="OrthoDB" id="10032414at2759"/>
<feature type="non-terminal residue" evidence="1">
    <location>
        <position position="119"/>
    </location>
</feature>
<accession>E2B7E2</accession>
<dbReference type="AlphaFoldDB" id="E2B7E2"/>
<sequence length="119" mass="13895">LDNALKNKRPKYANRRDKVIFQHDNARPHVGKIVKATLEALGWDVLSHPPYSPNIAPSDYHLFGSMAHGFSDHHFNNYEEIEKWLNECIASKDESFFRHGMQQLPDRWEKIIASDGKYF</sequence>
<organism evidence="2">
    <name type="scientific">Harpegnathos saltator</name>
    <name type="common">Jerdon's jumping ant</name>
    <dbReference type="NCBI Taxonomy" id="610380"/>
    <lineage>
        <taxon>Eukaryota</taxon>
        <taxon>Metazoa</taxon>
        <taxon>Ecdysozoa</taxon>
        <taxon>Arthropoda</taxon>
        <taxon>Hexapoda</taxon>
        <taxon>Insecta</taxon>
        <taxon>Pterygota</taxon>
        <taxon>Neoptera</taxon>
        <taxon>Endopterygota</taxon>
        <taxon>Hymenoptera</taxon>
        <taxon>Apocrita</taxon>
        <taxon>Aculeata</taxon>
        <taxon>Formicoidea</taxon>
        <taxon>Formicidae</taxon>
        <taxon>Ponerinae</taxon>
        <taxon>Ponerini</taxon>
        <taxon>Harpegnathos</taxon>
    </lineage>
</organism>
<proteinExistence type="predicted"/>
<dbReference type="GO" id="GO:0032259">
    <property type="term" value="P:methylation"/>
    <property type="evidence" value="ECO:0007669"/>
    <property type="project" value="UniProtKB-KW"/>
</dbReference>
<dbReference type="InterPro" id="IPR052709">
    <property type="entry name" value="Transposase-MT_Hybrid"/>
</dbReference>
<gene>
    <name evidence="1" type="ORF">EAI_15172</name>
</gene>
<dbReference type="EMBL" id="GL446162">
    <property type="protein sequence ID" value="EFN88387.1"/>
    <property type="molecule type" value="Genomic_DNA"/>
</dbReference>
<feature type="non-terminal residue" evidence="1">
    <location>
        <position position="1"/>
    </location>
</feature>
<keyword evidence="1" id="KW-0808">Transferase</keyword>
<keyword evidence="2" id="KW-1185">Reference proteome</keyword>
<keyword evidence="1" id="KW-0489">Methyltransferase</keyword>
<evidence type="ECO:0000313" key="2">
    <source>
        <dbReference type="Proteomes" id="UP000008237"/>
    </source>
</evidence>
<evidence type="ECO:0000313" key="1">
    <source>
        <dbReference type="EMBL" id="EFN88387.1"/>
    </source>
</evidence>
<dbReference type="Gene3D" id="3.30.420.10">
    <property type="entry name" value="Ribonuclease H-like superfamily/Ribonuclease H"/>
    <property type="match status" value="1"/>
</dbReference>
<dbReference type="GO" id="GO:0003676">
    <property type="term" value="F:nucleic acid binding"/>
    <property type="evidence" value="ECO:0007669"/>
    <property type="project" value="InterPro"/>
</dbReference>
<dbReference type="OMA" id="HHFNNYE"/>
<dbReference type="InterPro" id="IPR036397">
    <property type="entry name" value="RNaseH_sf"/>
</dbReference>
<dbReference type="GO" id="GO:0008168">
    <property type="term" value="F:methyltransferase activity"/>
    <property type="evidence" value="ECO:0007669"/>
    <property type="project" value="UniProtKB-KW"/>
</dbReference>
<dbReference type="Proteomes" id="UP000008237">
    <property type="component" value="Unassembled WGS sequence"/>
</dbReference>
<reference evidence="1 2" key="1">
    <citation type="journal article" date="2010" name="Science">
        <title>Genomic comparison of the ants Camponotus floridanus and Harpegnathos saltator.</title>
        <authorList>
            <person name="Bonasio R."/>
            <person name="Zhang G."/>
            <person name="Ye C."/>
            <person name="Mutti N.S."/>
            <person name="Fang X."/>
            <person name="Qin N."/>
            <person name="Donahue G."/>
            <person name="Yang P."/>
            <person name="Li Q."/>
            <person name="Li C."/>
            <person name="Zhang P."/>
            <person name="Huang Z."/>
            <person name="Berger S.L."/>
            <person name="Reinberg D."/>
            <person name="Wang J."/>
            <person name="Liebig J."/>
        </authorList>
    </citation>
    <scope>NUCLEOTIDE SEQUENCE [LARGE SCALE GENOMIC DNA]</scope>
    <source>
        <strain evidence="1 2">R22 G/1</strain>
    </source>
</reference>
<dbReference type="PANTHER" id="PTHR46060">
    <property type="entry name" value="MARINER MOS1 TRANSPOSASE-LIKE PROTEIN"/>
    <property type="match status" value="1"/>
</dbReference>